<dbReference type="Gene3D" id="1.25.40.10">
    <property type="entry name" value="Tetratricopeptide repeat domain"/>
    <property type="match status" value="1"/>
</dbReference>
<dbReference type="InterPro" id="IPR019734">
    <property type="entry name" value="TPR_rpt"/>
</dbReference>
<comment type="caution">
    <text evidence="3">The sequence shown here is derived from an EMBL/GenBank/DDBJ whole genome shotgun (WGS) entry which is preliminary data.</text>
</comment>
<evidence type="ECO:0000313" key="4">
    <source>
        <dbReference type="Proteomes" id="UP000746471"/>
    </source>
</evidence>
<gene>
    <name evidence="3" type="ORF">KHM83_06620</name>
</gene>
<sequence length="1232" mass="143389">MNYLNYITGSIIIPSLIEYLISNKFKNLSDSLLKQSIQGKVAVFNENFADTEIDSQKLVEFLSFEDTKTKIFDVIFKAYKSKNLSREAFVLELADEATAYINKNRNGDYPNVTNINLMKDYFLALLRYIEELRETVLSINEKAIASLLTENINKSETNIINELNRTRDNDVLLNEKIKLYTESIEKGIFEESLDLIENTIYTVSMNNDQKIELLNLKAIIYVNMNMHKELEKTKEQINIINPTNGYIDRIEFWLAYLKHDDDGVDSILKTMKMKGVNTVAIMLYQSSYHLRNGNYEEVLKILLDEAGNMKNEFISEYKAFIQMGIIELSRENYQEALKSFLRAKELKNTIEAEYHCTMCEYKLFSASLEPVFYVNEKLIEKAGEIAEKMRAVEVFIHNAPKEVKLNYWVSYLMALGISNSYEALTEFERIDEEFRENKRVLSVIAEIHYQLMDYPTAADLYYKIRNEMPLNRARLLNCYSKMEKWDSVEHIFSDNNIIGYDHEGAILYHQIMLLDRKNDYTSINELISSLESIHYKPPIVVNLMIKTAHKYGDIAMQLAFIEILNRISDKLTIDEKLFFARTLANLREYKAMRDLLADEIYNNQDALKLYIASYEMVDSEDALFNELKDVVYGCYSLGIKLPLLIQKKFYIELLTERCEASLNTLKEYKELEGNDIFYQYNYIQAIIRGGLNDDAFLEAKKLLGSDVLSHRIMASQYYAYKGRWDEAKSQMVDSYFQLSDQISDKEEAAFVQISMNSFKGIYQEQKLDKANNDTVLTLASKMGKKVRICLHSSGSNVANNGEFKFDCYNYSGTSDEALELIALANTNEMVVYNGKEYKVLEIVETYIHLFRYFFSKLQDKRADTDNNFLFKITAGSAEETIEKMTEQLIESKKHTEKKLEEYNFGIETGMPLMYLSGKSPEKYKSIFHFLLGNDKYCLYSTTRTAEGKSKEYVLSLSSIFVLKNFELLDKLERLNNKIIITSGIKNFIKRGLNEAINSINIKGTTFLNDQNQLRVVEFTDEHKYANRKCWTDLLKCLNQFEELPMTSFNNEFYDVIYEIVDVSDFESIEVVRTKNVTLICDDWFIARANETYGRQNSTVGSLEFLYIEGGLSIEELYEVVSVASKKKLINAVSSEMLFDLYKDMIESEDSCKLEKLKDIFMDLFSGEYKDFQVRLYQELLHIIERNEMMTAAFYILIERPFGLVPYEQYLSDFIHNIRFEFVAENSNDNGLL</sequence>
<feature type="repeat" description="TPR" evidence="1">
    <location>
        <begin position="317"/>
        <end position="350"/>
    </location>
</feature>
<reference evidence="3 4" key="1">
    <citation type="submission" date="2021-05" db="EMBL/GenBank/DDBJ databases">
        <title>Fusibacter ferrireducens sp. nov., an anaerobic, sulfur- and Fe-reducing bacterium isolated from the mangrove sediment.</title>
        <authorList>
            <person name="Qiu D."/>
        </authorList>
    </citation>
    <scope>NUCLEOTIDE SEQUENCE [LARGE SCALE GENOMIC DNA]</scope>
    <source>
        <strain evidence="3 4">DSM 12116</strain>
    </source>
</reference>
<evidence type="ECO:0000259" key="2">
    <source>
        <dbReference type="Pfam" id="PF20698"/>
    </source>
</evidence>
<dbReference type="PROSITE" id="PS50005">
    <property type="entry name" value="TPR"/>
    <property type="match status" value="1"/>
</dbReference>
<organism evidence="3 4">
    <name type="scientific">Fusibacter paucivorans</name>
    <dbReference type="NCBI Taxonomy" id="76009"/>
    <lineage>
        <taxon>Bacteria</taxon>
        <taxon>Bacillati</taxon>
        <taxon>Bacillota</taxon>
        <taxon>Clostridia</taxon>
        <taxon>Eubacteriales</taxon>
        <taxon>Eubacteriales Family XII. Incertae Sedis</taxon>
        <taxon>Fusibacter</taxon>
    </lineage>
</organism>
<dbReference type="SUPFAM" id="SSF48452">
    <property type="entry name" value="TPR-like"/>
    <property type="match status" value="1"/>
</dbReference>
<dbReference type="EMBL" id="JAHBCL010000009">
    <property type="protein sequence ID" value="MBS7526345.1"/>
    <property type="molecule type" value="Genomic_DNA"/>
</dbReference>
<accession>A0ABS5PMD6</accession>
<dbReference type="RefSeq" id="WP_213236176.1">
    <property type="nucleotide sequence ID" value="NZ_JAHBCL010000009.1"/>
</dbReference>
<proteinExistence type="predicted"/>
<keyword evidence="1" id="KW-0802">TPR repeat</keyword>
<protein>
    <recommendedName>
        <fullName evidence="2">PIN domain-containing protein</fullName>
    </recommendedName>
</protein>
<name>A0ABS5PMD6_9FIRM</name>
<feature type="domain" description="PIN" evidence="2">
    <location>
        <begin position="954"/>
        <end position="1086"/>
    </location>
</feature>
<keyword evidence="4" id="KW-1185">Reference proteome</keyword>
<evidence type="ECO:0000256" key="1">
    <source>
        <dbReference type="PROSITE-ProRule" id="PRU00339"/>
    </source>
</evidence>
<dbReference type="InterPro" id="IPR011990">
    <property type="entry name" value="TPR-like_helical_dom_sf"/>
</dbReference>
<dbReference type="Proteomes" id="UP000746471">
    <property type="component" value="Unassembled WGS sequence"/>
</dbReference>
<dbReference type="Pfam" id="PF20698">
    <property type="entry name" value="PIN-TPR-GreABC"/>
    <property type="match status" value="1"/>
</dbReference>
<dbReference type="InterPro" id="IPR048987">
    <property type="entry name" value="PIN-TPR-GreABC"/>
</dbReference>
<evidence type="ECO:0000313" key="3">
    <source>
        <dbReference type="EMBL" id="MBS7526345.1"/>
    </source>
</evidence>